<gene>
    <name evidence="1" type="ORF">APQ99_02305</name>
</gene>
<accession>A0A663A671</accession>
<dbReference type="EMBL" id="VRYN01000014">
    <property type="protein sequence ID" value="TYO74487.1"/>
    <property type="molecule type" value="Genomic_DNA"/>
</dbReference>
<dbReference type="GeneID" id="62883535"/>
<organism evidence="1 2">
    <name type="scientific">Halobacterium salinarum (strain ATCC 33171 / DSM 3754 / JCM 8978 / NBRC 102687 / NCIMB 764 / 91-R6)</name>
    <dbReference type="NCBI Taxonomy" id="2597657"/>
    <lineage>
        <taxon>Archaea</taxon>
        <taxon>Methanobacteriati</taxon>
        <taxon>Methanobacteriota</taxon>
        <taxon>Stenosarchaea group</taxon>
        <taxon>Halobacteria</taxon>
        <taxon>Halobacteriales</taxon>
        <taxon>Halobacteriaceae</taxon>
        <taxon>Halobacterium</taxon>
    </lineage>
</organism>
<dbReference type="RefSeq" id="WP_136361234.1">
    <property type="nucleotide sequence ID" value="NZ_VRYN01000014.1"/>
</dbReference>
<proteinExistence type="predicted"/>
<sequence>MRLLSGRYAATLDISKPVTLTGAGTDTVLEAGGNGSVLTAQSPDVAVTNLRIVGVGDATAGEIAADDGSMWDERIRLTYGYGDAGVRLRDANRSRVENVTVHTPANGIVALDSPDTVVRDVDVHGTNGTAGFMGVLPMYSQVVVEGLRRP</sequence>
<name>A0A663A671_HALS9</name>
<comment type="caution">
    <text evidence="1">The sequence shown here is derived from an EMBL/GenBank/DDBJ whole genome shotgun (WGS) entry which is preliminary data.</text>
</comment>
<dbReference type="InterPro" id="IPR011050">
    <property type="entry name" value="Pectin_lyase_fold/virulence"/>
</dbReference>
<dbReference type="Proteomes" id="UP000323075">
    <property type="component" value="Unassembled WGS sequence"/>
</dbReference>
<dbReference type="Gene3D" id="2.160.20.10">
    <property type="entry name" value="Single-stranded right-handed beta-helix, Pectin lyase-like"/>
    <property type="match status" value="1"/>
</dbReference>
<reference evidence="1 2" key="1">
    <citation type="submission" date="2019-07" db="EMBL/GenBank/DDBJ databases">
        <title>Genomic Encyclopedia of Archaeal and Bacterial Type Strains, Phase II (KMG-II): from individual species to whole genera.</title>
        <authorList>
            <person name="Goeker M."/>
        </authorList>
    </citation>
    <scope>NUCLEOTIDE SEQUENCE [LARGE SCALE GENOMIC DNA]</scope>
    <source>
        <strain evidence="1 2">DSM 3754</strain>
    </source>
</reference>
<evidence type="ECO:0000313" key="1">
    <source>
        <dbReference type="EMBL" id="TYO74487.1"/>
    </source>
</evidence>
<protein>
    <submittedName>
        <fullName evidence="1">Uncharacterized protein</fullName>
    </submittedName>
</protein>
<dbReference type="AlphaFoldDB" id="A0A663A671"/>
<evidence type="ECO:0000313" key="2">
    <source>
        <dbReference type="Proteomes" id="UP000323075"/>
    </source>
</evidence>
<dbReference type="InterPro" id="IPR012334">
    <property type="entry name" value="Pectin_lyas_fold"/>
</dbReference>
<dbReference type="SUPFAM" id="SSF51126">
    <property type="entry name" value="Pectin lyase-like"/>
    <property type="match status" value="1"/>
</dbReference>